<feature type="domain" description="Reverse transcriptase Ty1/copia-type" evidence="2">
    <location>
        <begin position="49"/>
        <end position="295"/>
    </location>
</feature>
<evidence type="ECO:0000313" key="6">
    <source>
        <dbReference type="Proteomes" id="UP000476176"/>
    </source>
</evidence>
<dbReference type="Pfam" id="PF07727">
    <property type="entry name" value="RVT_2"/>
    <property type="match status" value="1"/>
</dbReference>
<feature type="chain" id="PRO_5033873561" description="Reverse transcriptase Ty1/copia-type domain-containing protein" evidence="1">
    <location>
        <begin position="25"/>
        <end position="572"/>
    </location>
</feature>
<dbReference type="Proteomes" id="UP000476176">
    <property type="component" value="Unassembled WGS sequence"/>
</dbReference>
<comment type="caution">
    <text evidence="4">The sequence shown here is derived from an EMBL/GenBank/DDBJ whole genome shotgun (WGS) entry which is preliminary data.</text>
</comment>
<evidence type="ECO:0000256" key="1">
    <source>
        <dbReference type="SAM" id="SignalP"/>
    </source>
</evidence>
<protein>
    <recommendedName>
        <fullName evidence="2">Reverse transcriptase Ty1/copia-type domain-containing protein</fullName>
    </recommendedName>
</protein>
<dbReference type="Proteomes" id="UP000437068">
    <property type="component" value="Unassembled WGS sequence"/>
</dbReference>
<dbReference type="InterPro" id="IPR043502">
    <property type="entry name" value="DNA/RNA_pol_sf"/>
</dbReference>
<evidence type="ECO:0000313" key="5">
    <source>
        <dbReference type="Proteomes" id="UP000437068"/>
    </source>
</evidence>
<gene>
    <name evidence="4" type="ORF">PF001_g29720</name>
    <name evidence="3" type="ORF">PF004_g26350</name>
</gene>
<dbReference type="CDD" id="cd09272">
    <property type="entry name" value="RNase_HI_RT_Ty1"/>
    <property type="match status" value="1"/>
</dbReference>
<reference evidence="4 5" key="1">
    <citation type="submission" date="2018-08" db="EMBL/GenBank/DDBJ databases">
        <title>Genomic investigation of the strawberry pathogen Phytophthora fragariae indicates pathogenicity is determined by transcriptional variation in three key races.</title>
        <authorList>
            <person name="Adams T.M."/>
            <person name="Armitage A.D."/>
            <person name="Sobczyk M.K."/>
            <person name="Bates H.J."/>
            <person name="Dunwell J.M."/>
            <person name="Nellist C.F."/>
            <person name="Harrison R.J."/>
        </authorList>
    </citation>
    <scope>NUCLEOTIDE SEQUENCE [LARGE SCALE GENOMIC DNA]</scope>
    <source>
        <strain evidence="4 5">A4</strain>
        <strain evidence="3 6">BC-23</strain>
    </source>
</reference>
<dbReference type="PANTHER" id="PTHR11439:SF467">
    <property type="entry name" value="INTEGRASE CATALYTIC DOMAIN-CONTAINING PROTEIN"/>
    <property type="match status" value="1"/>
</dbReference>
<evidence type="ECO:0000259" key="2">
    <source>
        <dbReference type="Pfam" id="PF07727"/>
    </source>
</evidence>
<evidence type="ECO:0000313" key="3">
    <source>
        <dbReference type="EMBL" id="KAE9175553.1"/>
    </source>
</evidence>
<dbReference type="AlphaFoldDB" id="A0A6A4B7A4"/>
<proteinExistence type="predicted"/>
<sequence length="572" mass="64508">MAMTLMNCMLIATVCNLLNPTTVSEALASEEAPQWQRAMEEEYQSHMRNGTWELVPHPKPERGKPVNILTSLWVLVRKWNEKGEIERHKARLAIKGYRQKYGLDYLETYSPVVRIESVRLILLLALLFGLECHHVDFVTAFLNGVLVGVEIFMEQPEGYDDGTGRVCRLLKGLYGLKQASRIWNNTLHEHLIALEFKKCAFDAGVYWKAGEYNKIFLTVYVDDILIAADSRDIAIVVKALGEKFKLKNLGRVKHLLGMEINYQPGNMLCLSQTSYVERMLEKFGLAEAKPVRSPQMHNEGTLPVEKDPRRINDPDLPFREMVGSLQYLVHCTRPDLANVVRTLGRYGGSYTKENFRQAQRVMRYLRSTKTLGLVYPYSDVGSGGVTIDAFADADHAGCPETSKSVSGRTLRLNANVWHWQSKKQGSVADDTCAAELIAAHKCTKDIKWAQKLLKELGVNQEVQATLFCDNQSTIKEVANNGNSQNQKHLAKKTRSIAEWVDRGRLQLEYVPTTENIADIFTKALGPCVFERLRSQLNIEDVREAWATVCTSTVAVATTTESVCESDISMSEL</sequence>
<dbReference type="InterPro" id="IPR013103">
    <property type="entry name" value="RVT_2"/>
</dbReference>
<dbReference type="SUPFAM" id="SSF56672">
    <property type="entry name" value="DNA/RNA polymerases"/>
    <property type="match status" value="1"/>
</dbReference>
<dbReference type="EMBL" id="QXGC01003457">
    <property type="protein sequence ID" value="KAE9175553.1"/>
    <property type="molecule type" value="Genomic_DNA"/>
</dbReference>
<feature type="signal peptide" evidence="1">
    <location>
        <begin position="1"/>
        <end position="24"/>
    </location>
</feature>
<dbReference type="PANTHER" id="PTHR11439">
    <property type="entry name" value="GAG-POL-RELATED RETROTRANSPOSON"/>
    <property type="match status" value="1"/>
</dbReference>
<keyword evidence="1" id="KW-0732">Signal</keyword>
<accession>A0A6A4B7A4</accession>
<evidence type="ECO:0000313" key="4">
    <source>
        <dbReference type="EMBL" id="KAE9268271.1"/>
    </source>
</evidence>
<dbReference type="EMBL" id="QXGE01005178">
    <property type="protein sequence ID" value="KAE9268271.1"/>
    <property type="molecule type" value="Genomic_DNA"/>
</dbReference>
<name>A0A6A4B7A4_9STRA</name>
<organism evidence="4 5">
    <name type="scientific">Phytophthora fragariae</name>
    <dbReference type="NCBI Taxonomy" id="53985"/>
    <lineage>
        <taxon>Eukaryota</taxon>
        <taxon>Sar</taxon>
        <taxon>Stramenopiles</taxon>
        <taxon>Oomycota</taxon>
        <taxon>Peronosporomycetes</taxon>
        <taxon>Peronosporales</taxon>
        <taxon>Peronosporaceae</taxon>
        <taxon>Phytophthora</taxon>
    </lineage>
</organism>